<dbReference type="EMBL" id="JBHTEE010000001">
    <property type="protein sequence ID" value="MFC7604637.1"/>
    <property type="molecule type" value="Genomic_DNA"/>
</dbReference>
<gene>
    <name evidence="1" type="ORF">ACFQVD_31465</name>
</gene>
<keyword evidence="2" id="KW-1185">Reference proteome</keyword>
<proteinExistence type="predicted"/>
<sequence length="40" mass="4127">MLGSLDRARRLEEVAGFVIGLVFAGTDPDSAIPRVPSAAA</sequence>
<evidence type="ECO:0000313" key="2">
    <source>
        <dbReference type="Proteomes" id="UP001596514"/>
    </source>
</evidence>
<organism evidence="1 2">
    <name type="scientific">Streptosporangium amethystogenes subsp. fukuiense</name>
    <dbReference type="NCBI Taxonomy" id="698418"/>
    <lineage>
        <taxon>Bacteria</taxon>
        <taxon>Bacillati</taxon>
        <taxon>Actinomycetota</taxon>
        <taxon>Actinomycetes</taxon>
        <taxon>Streptosporangiales</taxon>
        <taxon>Streptosporangiaceae</taxon>
        <taxon>Streptosporangium</taxon>
    </lineage>
</organism>
<dbReference type="Proteomes" id="UP001596514">
    <property type="component" value="Unassembled WGS sequence"/>
</dbReference>
<dbReference type="RefSeq" id="WP_343970969.1">
    <property type="nucleotide sequence ID" value="NZ_BAAAGK010000087.1"/>
</dbReference>
<reference evidence="2" key="1">
    <citation type="journal article" date="2019" name="Int. J. Syst. Evol. Microbiol.">
        <title>The Global Catalogue of Microorganisms (GCM) 10K type strain sequencing project: providing services to taxonomists for standard genome sequencing and annotation.</title>
        <authorList>
            <consortium name="The Broad Institute Genomics Platform"/>
            <consortium name="The Broad Institute Genome Sequencing Center for Infectious Disease"/>
            <person name="Wu L."/>
            <person name="Ma J."/>
        </authorList>
    </citation>
    <scope>NUCLEOTIDE SEQUENCE [LARGE SCALE GENOMIC DNA]</scope>
    <source>
        <strain evidence="2">JCM 10083</strain>
    </source>
</reference>
<name>A0ABW2T959_9ACTN</name>
<comment type="caution">
    <text evidence="1">The sequence shown here is derived from an EMBL/GenBank/DDBJ whole genome shotgun (WGS) entry which is preliminary data.</text>
</comment>
<evidence type="ECO:0000313" key="1">
    <source>
        <dbReference type="EMBL" id="MFC7604637.1"/>
    </source>
</evidence>
<protein>
    <submittedName>
        <fullName evidence="1">Uncharacterized protein</fullName>
    </submittedName>
</protein>
<accession>A0ABW2T959</accession>